<evidence type="ECO:0000256" key="2">
    <source>
        <dbReference type="ARBA" id="ARBA00022475"/>
    </source>
</evidence>
<dbReference type="GO" id="GO:0005886">
    <property type="term" value="C:plasma membrane"/>
    <property type="evidence" value="ECO:0007669"/>
    <property type="project" value="UniProtKB-SubCell"/>
</dbReference>
<dbReference type="EMBL" id="JACHXA010000009">
    <property type="protein sequence ID" value="MBB3066595.1"/>
    <property type="molecule type" value="Genomic_DNA"/>
</dbReference>
<reference evidence="9 10" key="1">
    <citation type="submission" date="2020-08" db="EMBL/GenBank/DDBJ databases">
        <title>Genomic Encyclopedia of Type Strains, Phase III (KMG-III): the genomes of soil and plant-associated and newly described type strains.</title>
        <authorList>
            <person name="Whitman W."/>
        </authorList>
    </citation>
    <scope>NUCLEOTIDE SEQUENCE [LARGE SCALE GENOMIC DNA]</scope>
    <source>
        <strain evidence="9 10">CECT 8803</strain>
    </source>
</reference>
<dbReference type="PANTHER" id="PTHR33362">
    <property type="entry name" value="SIALIC ACID TRAP TRANSPORTER PERMEASE PROTEIN SIAT-RELATED"/>
    <property type="match status" value="1"/>
</dbReference>
<evidence type="ECO:0000256" key="1">
    <source>
        <dbReference type="ARBA" id="ARBA00004429"/>
    </source>
</evidence>
<protein>
    <recommendedName>
        <fullName evidence="7">TRAP transporter large permease protein</fullName>
    </recommendedName>
</protein>
<gene>
    <name evidence="9" type="ORF">FHR98_002903</name>
</gene>
<feature type="domain" description="TRAP C4-dicarboxylate transport system permease DctM subunit" evidence="8">
    <location>
        <begin position="11"/>
        <end position="423"/>
    </location>
</feature>
<keyword evidence="6 7" id="KW-0472">Membrane</keyword>
<feature type="transmembrane region" description="Helical" evidence="7">
    <location>
        <begin position="277"/>
        <end position="299"/>
    </location>
</feature>
<comment type="caution">
    <text evidence="9">The sequence shown here is derived from an EMBL/GenBank/DDBJ whole genome shotgun (WGS) entry which is preliminary data.</text>
</comment>
<evidence type="ECO:0000256" key="5">
    <source>
        <dbReference type="ARBA" id="ARBA00022989"/>
    </source>
</evidence>
<dbReference type="Proteomes" id="UP000581135">
    <property type="component" value="Unassembled WGS sequence"/>
</dbReference>
<organism evidence="9 10">
    <name type="scientific">Limibacillus halophilus</name>
    <dbReference type="NCBI Taxonomy" id="1579333"/>
    <lineage>
        <taxon>Bacteria</taxon>
        <taxon>Pseudomonadati</taxon>
        <taxon>Pseudomonadota</taxon>
        <taxon>Alphaproteobacteria</taxon>
        <taxon>Rhodospirillales</taxon>
        <taxon>Rhodovibrionaceae</taxon>
        <taxon>Limibacillus</taxon>
    </lineage>
</organism>
<keyword evidence="4 7" id="KW-0812">Transmembrane</keyword>
<evidence type="ECO:0000256" key="7">
    <source>
        <dbReference type="RuleBase" id="RU369079"/>
    </source>
</evidence>
<evidence type="ECO:0000313" key="10">
    <source>
        <dbReference type="Proteomes" id="UP000581135"/>
    </source>
</evidence>
<dbReference type="PIRSF" id="PIRSF006066">
    <property type="entry name" value="HI0050"/>
    <property type="match status" value="1"/>
</dbReference>
<evidence type="ECO:0000256" key="3">
    <source>
        <dbReference type="ARBA" id="ARBA00022519"/>
    </source>
</evidence>
<feature type="transmembrane region" description="Helical" evidence="7">
    <location>
        <begin position="248"/>
        <end position="265"/>
    </location>
</feature>
<comment type="subcellular location">
    <subcellularLocation>
        <location evidence="1 7">Cell inner membrane</location>
        <topology evidence="1 7">Multi-pass membrane protein</topology>
    </subcellularLocation>
</comment>
<dbReference type="NCBIfam" id="TIGR00786">
    <property type="entry name" value="dctM"/>
    <property type="match status" value="1"/>
</dbReference>
<keyword evidence="10" id="KW-1185">Reference proteome</keyword>
<dbReference type="RefSeq" id="WP_183417426.1">
    <property type="nucleotide sequence ID" value="NZ_JACHXA010000009.1"/>
</dbReference>
<feature type="transmembrane region" description="Helical" evidence="7">
    <location>
        <begin position="402"/>
        <end position="427"/>
    </location>
</feature>
<feature type="transmembrane region" description="Helical" evidence="7">
    <location>
        <begin position="60"/>
        <end position="80"/>
    </location>
</feature>
<comment type="function">
    <text evidence="7">Part of the tripartite ATP-independent periplasmic (TRAP) transport system.</text>
</comment>
<dbReference type="InterPro" id="IPR004681">
    <property type="entry name" value="TRAP_DctM"/>
</dbReference>
<dbReference type="GO" id="GO:0022857">
    <property type="term" value="F:transmembrane transporter activity"/>
    <property type="evidence" value="ECO:0007669"/>
    <property type="project" value="UniProtKB-UniRule"/>
</dbReference>
<feature type="transmembrane region" description="Helical" evidence="7">
    <location>
        <begin position="6"/>
        <end position="39"/>
    </location>
</feature>
<comment type="similarity">
    <text evidence="7">Belongs to the TRAP transporter large permease family.</text>
</comment>
<feature type="transmembrane region" description="Helical" evidence="7">
    <location>
        <begin position="220"/>
        <end position="242"/>
    </location>
</feature>
<feature type="transmembrane region" description="Helical" evidence="7">
    <location>
        <begin position="361"/>
        <end position="382"/>
    </location>
</feature>
<dbReference type="PANTHER" id="PTHR33362:SF5">
    <property type="entry name" value="C4-DICARBOXYLATE TRAP TRANSPORTER LARGE PERMEASE PROTEIN DCTM"/>
    <property type="match status" value="1"/>
</dbReference>
<dbReference type="Pfam" id="PF06808">
    <property type="entry name" value="DctM"/>
    <property type="match status" value="1"/>
</dbReference>
<comment type="subunit">
    <text evidence="7">The complex comprises the extracytoplasmic solute receptor protein and the two transmembrane proteins.</text>
</comment>
<evidence type="ECO:0000259" key="8">
    <source>
        <dbReference type="Pfam" id="PF06808"/>
    </source>
</evidence>
<evidence type="ECO:0000313" key="9">
    <source>
        <dbReference type="EMBL" id="MBB3066595.1"/>
    </source>
</evidence>
<accession>A0A839SZX2</accession>
<keyword evidence="2" id="KW-1003">Cell membrane</keyword>
<keyword evidence="7" id="KW-0813">Transport</keyword>
<feature type="transmembrane region" description="Helical" evidence="7">
    <location>
        <begin position="319"/>
        <end position="349"/>
    </location>
</feature>
<evidence type="ECO:0000256" key="6">
    <source>
        <dbReference type="ARBA" id="ARBA00023136"/>
    </source>
</evidence>
<feature type="transmembrane region" description="Helical" evidence="7">
    <location>
        <begin position="174"/>
        <end position="199"/>
    </location>
</feature>
<dbReference type="AlphaFoldDB" id="A0A839SZX2"/>
<feature type="transmembrane region" description="Helical" evidence="7">
    <location>
        <begin position="100"/>
        <end position="125"/>
    </location>
</feature>
<name>A0A839SZX2_9PROT</name>
<proteinExistence type="inferred from homology"/>
<keyword evidence="5 7" id="KW-1133">Transmembrane helix</keyword>
<dbReference type="InterPro" id="IPR010656">
    <property type="entry name" value="DctM"/>
</dbReference>
<feature type="transmembrane region" description="Helical" evidence="7">
    <location>
        <begin position="146"/>
        <end position="168"/>
    </location>
</feature>
<keyword evidence="3 7" id="KW-0997">Cell inner membrane</keyword>
<sequence length="434" mass="45804">MSPEAIGFLAIGILLLLIVLRCPVALAMILTGAGGFAAIVGWQPAVSLFMTGPFEVASNYSFTMIPLFLLMGNLAAQTGLSKDLFAAARRLMGGWRGSLALASVTASAGFAAVSGSSLATAATMGRVALPEMKRQGYSNRLASGSLAAGGTLGIMIPPSIALLLYALITEQSVGALFLAGVLPGLLAFALYLLVIVLHLKLHPEDAGRPEALQDEPLWPLLWRASPVALLFATVMGGLYGGIFTPTEAAGAGAMLTLLVALARGLKRQAFAQALRDTVVTSAALFLIIIGAEIFGFLLSVSQLSFGMVELIREWGLAPWQVLIVILVFYVIFGCFMDSLAMILLTVPIFYPLILESGFDPVWFGIVAVVTVELGLITPPVGMNLFVIRSVAPDIAMQDIMRGILPFVGIDLLRLAILAAFPAISLWLPKLLGAY</sequence>
<evidence type="ECO:0000256" key="4">
    <source>
        <dbReference type="ARBA" id="ARBA00022692"/>
    </source>
</evidence>